<name>A0A1S1Q2T6_9ACTN</name>
<accession>A0A1S1Q2T6</accession>
<gene>
    <name evidence="1" type="ORF">BBK14_19165</name>
</gene>
<dbReference type="EMBL" id="MAXA01000216">
    <property type="protein sequence ID" value="OHV27899.1"/>
    <property type="molecule type" value="Genomic_DNA"/>
</dbReference>
<organism evidence="1 2">
    <name type="scientific">Parafrankia soli</name>
    <dbReference type="NCBI Taxonomy" id="2599596"/>
    <lineage>
        <taxon>Bacteria</taxon>
        <taxon>Bacillati</taxon>
        <taxon>Actinomycetota</taxon>
        <taxon>Actinomycetes</taxon>
        <taxon>Frankiales</taxon>
        <taxon>Frankiaceae</taxon>
        <taxon>Parafrankia</taxon>
    </lineage>
</organism>
<sequence>MCGGLFWPDYEPKKARVEHLYAIADGQVTPETGEPIVIFCMDEFGPLNLQPRPGRQVNEA</sequence>
<comment type="caution">
    <text evidence="1">The sequence shown here is derived from an EMBL/GenBank/DDBJ whole genome shotgun (WGS) entry which is preliminary data.</text>
</comment>
<evidence type="ECO:0000313" key="2">
    <source>
        <dbReference type="Proteomes" id="UP000179769"/>
    </source>
</evidence>
<evidence type="ECO:0000313" key="1">
    <source>
        <dbReference type="EMBL" id="OHV27899.1"/>
    </source>
</evidence>
<protein>
    <submittedName>
        <fullName evidence="1">Uncharacterized protein</fullName>
    </submittedName>
</protein>
<reference evidence="2" key="1">
    <citation type="submission" date="2016-07" db="EMBL/GenBank/DDBJ databases">
        <title>Frankia sp. NRRL B-16219 Genome sequencing.</title>
        <authorList>
            <person name="Ghodhbane-Gtari F."/>
            <person name="Swanson E."/>
            <person name="Gueddou A."/>
            <person name="Louati M."/>
            <person name="Nouioui I."/>
            <person name="Hezbri K."/>
            <person name="Abebe-Akele F."/>
            <person name="Simpson S."/>
            <person name="Morris K."/>
            <person name="Thomas K."/>
            <person name="Gtari M."/>
            <person name="Tisa L.S."/>
        </authorList>
    </citation>
    <scope>NUCLEOTIDE SEQUENCE [LARGE SCALE GENOMIC DNA]</scope>
    <source>
        <strain evidence="2">NRRL B-16219</strain>
    </source>
</reference>
<dbReference type="Proteomes" id="UP000179769">
    <property type="component" value="Unassembled WGS sequence"/>
</dbReference>
<dbReference type="AlphaFoldDB" id="A0A1S1Q2T6"/>
<keyword evidence="2" id="KW-1185">Reference proteome</keyword>
<proteinExistence type="predicted"/>